<dbReference type="EMBL" id="LBUX01000028">
    <property type="protein sequence ID" value="KKQ73685.1"/>
    <property type="molecule type" value="Genomic_DNA"/>
</dbReference>
<reference evidence="10 11" key="1">
    <citation type="journal article" date="2015" name="Nature">
        <title>rRNA introns, odd ribosomes, and small enigmatic genomes across a large radiation of phyla.</title>
        <authorList>
            <person name="Brown C.T."/>
            <person name="Hug L.A."/>
            <person name="Thomas B.C."/>
            <person name="Sharon I."/>
            <person name="Castelle C.J."/>
            <person name="Singh A."/>
            <person name="Wilkins M.J."/>
            <person name="Williams K.H."/>
            <person name="Banfield J.F."/>
        </authorList>
    </citation>
    <scope>NUCLEOTIDE SEQUENCE [LARGE SCALE GENOMIC DNA]</scope>
</reference>
<organism evidence="10 11">
    <name type="scientific">Berkelbacteria bacterium GW2011_GWB1_38_5</name>
    <dbReference type="NCBI Taxonomy" id="1618336"/>
    <lineage>
        <taxon>Bacteria</taxon>
        <taxon>Candidatus Berkelbacteria</taxon>
    </lineage>
</organism>
<proteinExistence type="inferred from homology"/>
<dbReference type="Proteomes" id="UP000034498">
    <property type="component" value="Unassembled WGS sequence"/>
</dbReference>
<keyword evidence="3" id="KW-1003">Cell membrane</keyword>
<keyword evidence="5 8" id="KW-0812">Transmembrane</keyword>
<evidence type="ECO:0000256" key="1">
    <source>
        <dbReference type="ARBA" id="ARBA00004429"/>
    </source>
</evidence>
<dbReference type="PANTHER" id="PTHR30012">
    <property type="entry name" value="GENERAL SECRETION PATHWAY PROTEIN"/>
    <property type="match status" value="1"/>
</dbReference>
<dbReference type="InterPro" id="IPR003004">
    <property type="entry name" value="GspF/PilC"/>
</dbReference>
<dbReference type="InterPro" id="IPR042094">
    <property type="entry name" value="T2SS_GspF_sf"/>
</dbReference>
<name>A0A0G0KDY4_9BACT</name>
<comment type="subcellular location">
    <subcellularLocation>
        <location evidence="1">Cell inner membrane</location>
        <topology evidence="1">Multi-pass membrane protein</topology>
    </subcellularLocation>
</comment>
<dbReference type="GO" id="GO:0005886">
    <property type="term" value="C:plasma membrane"/>
    <property type="evidence" value="ECO:0007669"/>
    <property type="project" value="UniProtKB-SubCell"/>
</dbReference>
<gene>
    <name evidence="10" type="ORF">US94_C0028G0003</name>
</gene>
<feature type="domain" description="Type II secretion system protein GspF" evidence="9">
    <location>
        <begin position="72"/>
        <end position="195"/>
    </location>
</feature>
<evidence type="ECO:0000256" key="8">
    <source>
        <dbReference type="SAM" id="Phobius"/>
    </source>
</evidence>
<keyword evidence="4" id="KW-0997">Cell inner membrane</keyword>
<comment type="similarity">
    <text evidence="2">Belongs to the GSP F family.</text>
</comment>
<evidence type="ECO:0000256" key="5">
    <source>
        <dbReference type="ARBA" id="ARBA00022692"/>
    </source>
</evidence>
<keyword evidence="7 8" id="KW-0472">Membrane</keyword>
<evidence type="ECO:0000313" key="10">
    <source>
        <dbReference type="EMBL" id="KKQ73685.1"/>
    </source>
</evidence>
<evidence type="ECO:0000256" key="4">
    <source>
        <dbReference type="ARBA" id="ARBA00022519"/>
    </source>
</evidence>
<feature type="transmembrane region" description="Helical" evidence="8">
    <location>
        <begin position="225"/>
        <end position="243"/>
    </location>
</feature>
<feature type="transmembrane region" description="Helical" evidence="8">
    <location>
        <begin position="378"/>
        <end position="402"/>
    </location>
</feature>
<dbReference type="PANTHER" id="PTHR30012:SF0">
    <property type="entry name" value="TYPE II SECRETION SYSTEM PROTEIN F-RELATED"/>
    <property type="match status" value="1"/>
</dbReference>
<feature type="transmembrane region" description="Helical" evidence="8">
    <location>
        <begin position="172"/>
        <end position="194"/>
    </location>
</feature>
<evidence type="ECO:0000313" key="11">
    <source>
        <dbReference type="Proteomes" id="UP000034498"/>
    </source>
</evidence>
<evidence type="ECO:0000256" key="2">
    <source>
        <dbReference type="ARBA" id="ARBA00005745"/>
    </source>
</evidence>
<dbReference type="PRINTS" id="PR00812">
    <property type="entry name" value="BCTERIALGSPF"/>
</dbReference>
<evidence type="ECO:0000259" key="9">
    <source>
        <dbReference type="Pfam" id="PF00482"/>
    </source>
</evidence>
<dbReference type="Pfam" id="PF00482">
    <property type="entry name" value="T2SSF"/>
    <property type="match status" value="2"/>
</dbReference>
<sequence>MKFTYTCKNKDGQLVQGEIEAPNEAAATKALQTQDLFVLELSSGGGGLPGATKEIKIPFISNRVSLKDKIIFTQQLAMMIKAGLPLIDSFKALEEQTENKYFSKIIAAITIDVKGGKSLSDSFNKYPKIFPPLYISIARSGEKSGKLDEVLGKLAEQLQKDYDLITKIKAAITYPIVVVVALVAIVIIMLIFVVPELKNIFNDMGVQLPLLTRIVLGTSDALRNYWYIFLIIFTGIWLGVRFWKKTSAGRLTWDKFKLRIPLLGPLIKKIYIARFARTMGTLVASGLPLLDIIDTVSGVVNNRVYEDAFKKISKDIENGLPLSEALKKYHVFPAMVYHLVAVGEKSGKLDYILLSMADFFDKEVEASTGNLATLVEPILIIIVGTGVGLVVASVIMPIYSLVNAI</sequence>
<protein>
    <recommendedName>
        <fullName evidence="9">Type II secretion system protein GspF domain-containing protein</fullName>
    </recommendedName>
</protein>
<feature type="domain" description="Type II secretion system protein GspF" evidence="9">
    <location>
        <begin position="275"/>
        <end position="397"/>
    </location>
</feature>
<dbReference type="PATRIC" id="fig|1618336.3.peg.440"/>
<dbReference type="Gene3D" id="1.20.81.30">
    <property type="entry name" value="Type II secretion system (T2SS), domain F"/>
    <property type="match status" value="2"/>
</dbReference>
<keyword evidence="6 8" id="KW-1133">Transmembrane helix</keyword>
<accession>A0A0G0KDY4</accession>
<comment type="caution">
    <text evidence="10">The sequence shown here is derived from an EMBL/GenBank/DDBJ whole genome shotgun (WGS) entry which is preliminary data.</text>
</comment>
<dbReference type="GO" id="GO:0015628">
    <property type="term" value="P:protein secretion by the type II secretion system"/>
    <property type="evidence" value="ECO:0007669"/>
    <property type="project" value="TreeGrafter"/>
</dbReference>
<evidence type="ECO:0000256" key="6">
    <source>
        <dbReference type="ARBA" id="ARBA00022989"/>
    </source>
</evidence>
<evidence type="ECO:0000256" key="7">
    <source>
        <dbReference type="ARBA" id="ARBA00023136"/>
    </source>
</evidence>
<dbReference type="STRING" id="1618336.US94_C0028G0003"/>
<dbReference type="FunFam" id="1.20.81.30:FF:000001">
    <property type="entry name" value="Type II secretion system protein F"/>
    <property type="match status" value="2"/>
</dbReference>
<evidence type="ECO:0000256" key="3">
    <source>
        <dbReference type="ARBA" id="ARBA00022475"/>
    </source>
</evidence>
<dbReference type="AlphaFoldDB" id="A0A0G0KDY4"/>
<dbReference type="InterPro" id="IPR018076">
    <property type="entry name" value="T2SS_GspF_dom"/>
</dbReference>